<dbReference type="Gene3D" id="3.90.226.10">
    <property type="entry name" value="2-enoyl-CoA Hydratase, Chain A, domain 1"/>
    <property type="match status" value="1"/>
</dbReference>
<evidence type="ECO:0000256" key="1">
    <source>
        <dbReference type="ARBA" id="ARBA00004141"/>
    </source>
</evidence>
<evidence type="ECO:0000256" key="5">
    <source>
        <dbReference type="SAM" id="MobiDB-lite"/>
    </source>
</evidence>
<feature type="transmembrane region" description="Helical" evidence="6">
    <location>
        <begin position="256"/>
        <end position="278"/>
    </location>
</feature>
<dbReference type="InterPro" id="IPR052165">
    <property type="entry name" value="Membrane_assoc_protease"/>
</dbReference>
<feature type="domain" description="NfeD-like C-terminal" evidence="8">
    <location>
        <begin position="404"/>
        <end position="452"/>
    </location>
</feature>
<keyword evidence="3 6" id="KW-1133">Transmembrane helix</keyword>
<evidence type="ECO:0000256" key="4">
    <source>
        <dbReference type="ARBA" id="ARBA00023136"/>
    </source>
</evidence>
<dbReference type="FunFam" id="3.90.226.10:FF:000089">
    <property type="entry name" value="Membrane-bound serine protease"/>
    <property type="match status" value="1"/>
</dbReference>
<dbReference type="OrthoDB" id="5289056at2"/>
<reference evidence="11 12" key="1">
    <citation type="journal article" date="2019" name="ISME J.">
        <title>Candidatus Macondimonas diazotrophica, a novel gammaproteobacterial genus dominating crude-oil-contaminated coastal sediments.</title>
        <authorList>
            <person name="Karthikeyan S."/>
            <person name="Konstantinidis K."/>
        </authorList>
    </citation>
    <scope>NUCLEOTIDE SEQUENCE [LARGE SCALE GENOMIC DNA]</scope>
    <source>
        <strain evidence="11 12">KTK01</strain>
    </source>
</reference>
<dbReference type="InterPro" id="IPR002810">
    <property type="entry name" value="NfeD-like_C"/>
</dbReference>
<dbReference type="AlphaFoldDB" id="A0A4Z0FDV3"/>
<name>A0A4Z0FDV3_9GAMM</name>
<feature type="transmembrane region" description="Helical" evidence="6">
    <location>
        <begin position="285"/>
        <end position="303"/>
    </location>
</feature>
<dbReference type="EMBL" id="SRIO01000002">
    <property type="protein sequence ID" value="TFZ83917.1"/>
    <property type="molecule type" value="Genomic_DNA"/>
</dbReference>
<evidence type="ECO:0000259" key="8">
    <source>
        <dbReference type="Pfam" id="PF01957"/>
    </source>
</evidence>
<comment type="subcellular location">
    <subcellularLocation>
        <location evidence="1">Membrane</location>
        <topology evidence="1">Multi-pass membrane protein</topology>
    </subcellularLocation>
</comment>
<dbReference type="InterPro" id="IPR029045">
    <property type="entry name" value="ClpP/crotonase-like_dom_sf"/>
</dbReference>
<dbReference type="Proteomes" id="UP000297890">
    <property type="component" value="Unassembled WGS sequence"/>
</dbReference>
<dbReference type="Pfam" id="PF25145">
    <property type="entry name" value="NfeD1b_N"/>
    <property type="match status" value="1"/>
</dbReference>
<dbReference type="InterPro" id="IPR056738">
    <property type="entry name" value="NfeD1b_N"/>
</dbReference>
<evidence type="ECO:0000256" key="3">
    <source>
        <dbReference type="ARBA" id="ARBA00022989"/>
    </source>
</evidence>
<gene>
    <name evidence="11" type="ORF">E4680_02195</name>
</gene>
<feature type="transmembrane region" description="Helical" evidence="6">
    <location>
        <begin position="333"/>
        <end position="351"/>
    </location>
</feature>
<dbReference type="SUPFAM" id="SSF141322">
    <property type="entry name" value="NfeD domain-like"/>
    <property type="match status" value="1"/>
</dbReference>
<sequence>MRRILLLGLLVLLATTGWAAEQPSLSGRVVELALTGPVGPASSDYLLRALEQADHGDAALVVLRIDTPGGLDSSMRDIVQAILASRVPVVGFVSPSGARAASAGTYILYACHLAAMAPGTNLGAATPVAIGPGGTPPGEPAKPEPSDGATADGSRPPAPADTLARKSQNDAVAYLRALAELRGRNADWAERAVREAASLSAQAAMTAGVIEVVASDLPDLLRQIDGRRVAVGGGLATVDVQGREVVPLLPDWRTRLLAVITNPNVAYLLMLVGVYGLILEFYNPGIGVAGVAGGICLLLALFAFQALPVNYAGMALLVLGVVLLVGEAVMPSFGALGIGGVIAFVLGSILLLDRDIPEFRIAWGLILGVGLGSAVGVALLAAFAVRATHRAVTTGAEAILTDCGEAIADFVNGRGPIRLQGEIWQAQCDRPVSAGDAVRVVERRGLIVKVEPMAKDLGWNQGVKP</sequence>
<dbReference type="Pfam" id="PF01957">
    <property type="entry name" value="NfeD"/>
    <property type="match status" value="1"/>
</dbReference>
<dbReference type="Gene3D" id="2.40.50.140">
    <property type="entry name" value="Nucleic acid-binding proteins"/>
    <property type="match status" value="1"/>
</dbReference>
<dbReference type="CDD" id="cd07020">
    <property type="entry name" value="Clp_protease_NfeD_1"/>
    <property type="match status" value="1"/>
</dbReference>
<evidence type="ECO:0000313" key="12">
    <source>
        <dbReference type="Proteomes" id="UP000297890"/>
    </source>
</evidence>
<dbReference type="InterPro" id="IPR012340">
    <property type="entry name" value="NA-bd_OB-fold"/>
</dbReference>
<dbReference type="InterPro" id="IPR056739">
    <property type="entry name" value="NfeD_membrane"/>
</dbReference>
<dbReference type="SUPFAM" id="SSF52096">
    <property type="entry name" value="ClpP/crotonase"/>
    <property type="match status" value="1"/>
</dbReference>
<feature type="signal peptide" evidence="7">
    <location>
        <begin position="1"/>
        <end position="19"/>
    </location>
</feature>
<comment type="caution">
    <text evidence="11">The sequence shown here is derived from an EMBL/GenBank/DDBJ whole genome shotgun (WGS) entry which is preliminary data.</text>
</comment>
<dbReference type="GO" id="GO:0016020">
    <property type="term" value="C:membrane"/>
    <property type="evidence" value="ECO:0007669"/>
    <property type="project" value="UniProtKB-SubCell"/>
</dbReference>
<keyword evidence="4 6" id="KW-0472">Membrane</keyword>
<feature type="domain" description="NfeD1b N-terminal" evidence="10">
    <location>
        <begin position="41"/>
        <end position="128"/>
    </location>
</feature>
<evidence type="ECO:0000256" key="2">
    <source>
        <dbReference type="ARBA" id="ARBA00022692"/>
    </source>
</evidence>
<evidence type="ECO:0000313" key="11">
    <source>
        <dbReference type="EMBL" id="TFZ83917.1"/>
    </source>
</evidence>
<dbReference type="PANTHER" id="PTHR33507">
    <property type="entry name" value="INNER MEMBRANE PROTEIN YBBJ"/>
    <property type="match status" value="1"/>
</dbReference>
<organism evidence="11 12">
    <name type="scientific">Candidatus Macondimonas diazotrophica</name>
    <dbReference type="NCBI Taxonomy" id="2305248"/>
    <lineage>
        <taxon>Bacteria</taxon>
        <taxon>Pseudomonadati</taxon>
        <taxon>Pseudomonadota</taxon>
        <taxon>Gammaproteobacteria</taxon>
        <taxon>Chromatiales</taxon>
        <taxon>Ectothiorhodospiraceae</taxon>
        <taxon>Candidatus Macondimonas</taxon>
    </lineage>
</organism>
<evidence type="ECO:0000256" key="6">
    <source>
        <dbReference type="SAM" id="Phobius"/>
    </source>
</evidence>
<dbReference type="Pfam" id="PF24961">
    <property type="entry name" value="NfeD_membrane"/>
    <property type="match status" value="1"/>
</dbReference>
<feature type="chain" id="PRO_5021212684" evidence="7">
    <location>
        <begin position="20"/>
        <end position="465"/>
    </location>
</feature>
<proteinExistence type="predicted"/>
<keyword evidence="12" id="KW-1185">Reference proteome</keyword>
<evidence type="ECO:0000256" key="7">
    <source>
        <dbReference type="SAM" id="SignalP"/>
    </source>
</evidence>
<feature type="transmembrane region" description="Helical" evidence="6">
    <location>
        <begin position="363"/>
        <end position="385"/>
    </location>
</feature>
<keyword evidence="7" id="KW-0732">Signal</keyword>
<feature type="transmembrane region" description="Helical" evidence="6">
    <location>
        <begin position="309"/>
        <end position="326"/>
    </location>
</feature>
<feature type="domain" description="NfeD integral membrane" evidence="9">
    <location>
        <begin position="264"/>
        <end position="380"/>
    </location>
</feature>
<feature type="region of interest" description="Disordered" evidence="5">
    <location>
        <begin position="128"/>
        <end position="165"/>
    </location>
</feature>
<keyword evidence="2 6" id="KW-0812">Transmembrane</keyword>
<evidence type="ECO:0000259" key="10">
    <source>
        <dbReference type="Pfam" id="PF25145"/>
    </source>
</evidence>
<accession>A0A4Z0FDV3</accession>
<protein>
    <submittedName>
        <fullName evidence="11">Nodulation protein NfeD</fullName>
    </submittedName>
</protein>
<dbReference type="PANTHER" id="PTHR33507:SF4">
    <property type="entry name" value="NODULATION COMPETITIVENESS PROTEIN NFED"/>
    <property type="match status" value="1"/>
</dbReference>
<evidence type="ECO:0000259" key="9">
    <source>
        <dbReference type="Pfam" id="PF24961"/>
    </source>
</evidence>